<sequence length="323" mass="36703">MRLSERPELLCQIVSDSDVDCFEGCPHIVGHHEQQISEDGEVDLHEYVKDCKNNAAHTQFIPVKSLRLKHLLKGYHDKDVYNLIKAAAFLTVRISVTMISPHRPDVWPNTEVPYFLFNMIGSQHLRMASGIVKDIIPDDDKSCPCDKCQHSNTPSQKWWRIGVRTAANVVFDDIEAGHSVIRLFYDTEDSPEFLVRSLEEEALVEKNISEDWCTLDYITCDAKLVKRLDRMVNRYNELSGKVTEKYKNCQNQEKLMFLVSHPHGLCKQISIGQWETNSLGIYLKFTYSTYSCPGSAGAIAYFVGKGLRTHSGNMKSGLSYCSG</sequence>
<dbReference type="AlphaFoldDB" id="A0A9U8E106"/>
<organism evidence="1 2">
    <name type="scientific">Biomphalaria glabrata</name>
    <name type="common">Bloodfluke planorb</name>
    <name type="synonym">Freshwater snail</name>
    <dbReference type="NCBI Taxonomy" id="6526"/>
    <lineage>
        <taxon>Eukaryota</taxon>
        <taxon>Metazoa</taxon>
        <taxon>Spiralia</taxon>
        <taxon>Lophotrochozoa</taxon>
        <taxon>Mollusca</taxon>
        <taxon>Gastropoda</taxon>
        <taxon>Heterobranchia</taxon>
        <taxon>Euthyneura</taxon>
        <taxon>Panpulmonata</taxon>
        <taxon>Hygrophila</taxon>
        <taxon>Lymnaeoidea</taxon>
        <taxon>Planorbidae</taxon>
        <taxon>Biomphalaria</taxon>
    </lineage>
</organism>
<dbReference type="GeneID" id="106056475"/>
<protein>
    <submittedName>
        <fullName evidence="2">Uncharacterized protein LOC106056475 isoform X1</fullName>
    </submittedName>
</protein>
<evidence type="ECO:0000313" key="1">
    <source>
        <dbReference type="Proteomes" id="UP001165740"/>
    </source>
</evidence>
<dbReference type="Proteomes" id="UP001165740">
    <property type="component" value="Chromosome 9"/>
</dbReference>
<evidence type="ECO:0000313" key="2">
    <source>
        <dbReference type="RefSeq" id="XP_013068716.2"/>
    </source>
</evidence>
<dbReference type="RefSeq" id="XP_013068716.2">
    <property type="nucleotide sequence ID" value="XM_013213262.2"/>
</dbReference>
<reference evidence="2" key="1">
    <citation type="submission" date="2025-08" db="UniProtKB">
        <authorList>
            <consortium name="RefSeq"/>
        </authorList>
    </citation>
    <scope>IDENTIFICATION</scope>
</reference>
<dbReference type="KEGG" id="bgt:106056479"/>
<name>A0A9U8E106_BIOGL</name>
<gene>
    <name evidence="2" type="primary">LOC106056475</name>
</gene>
<proteinExistence type="predicted"/>
<keyword evidence="1" id="KW-1185">Reference proteome</keyword>
<accession>A0A9U8E106</accession>